<accession>A0ABR1L0C1</accession>
<dbReference type="Gene3D" id="1.20.1250.20">
    <property type="entry name" value="MFS general substrate transporter like domains"/>
    <property type="match status" value="2"/>
</dbReference>
<reference evidence="7 8" key="1">
    <citation type="submission" date="2024-04" db="EMBL/GenBank/DDBJ databases">
        <title>Phyllosticta paracitricarpa is synonymous to the EU quarantine fungus P. citricarpa based on phylogenomic analyses.</title>
        <authorList>
            <consortium name="Lawrence Berkeley National Laboratory"/>
            <person name="Van Ingen-Buijs V.A."/>
            <person name="Van Westerhoven A.C."/>
            <person name="Haridas S."/>
            <person name="Skiadas P."/>
            <person name="Martin F."/>
            <person name="Groenewald J.Z."/>
            <person name="Crous P.W."/>
            <person name="Seidl M.F."/>
        </authorList>
    </citation>
    <scope>NUCLEOTIDE SEQUENCE [LARGE SCALE GENOMIC DNA]</scope>
    <source>
        <strain evidence="7 8">CBS 123371</strain>
    </source>
</reference>
<dbReference type="Proteomes" id="UP001363622">
    <property type="component" value="Unassembled WGS sequence"/>
</dbReference>
<dbReference type="CDD" id="cd06178">
    <property type="entry name" value="MFS_unc93-like"/>
    <property type="match status" value="1"/>
</dbReference>
<feature type="transmembrane region" description="Helical" evidence="6">
    <location>
        <begin position="403"/>
        <end position="426"/>
    </location>
</feature>
<dbReference type="EMBL" id="JBBPHU010000001">
    <property type="protein sequence ID" value="KAK7524539.1"/>
    <property type="molecule type" value="Genomic_DNA"/>
</dbReference>
<keyword evidence="3 6" id="KW-1133">Transmembrane helix</keyword>
<feature type="region of interest" description="Disordered" evidence="5">
    <location>
        <begin position="1"/>
        <end position="50"/>
    </location>
</feature>
<evidence type="ECO:0000256" key="5">
    <source>
        <dbReference type="SAM" id="MobiDB-lite"/>
    </source>
</evidence>
<dbReference type="InterPro" id="IPR036259">
    <property type="entry name" value="MFS_trans_sf"/>
</dbReference>
<feature type="transmembrane region" description="Helical" evidence="6">
    <location>
        <begin position="201"/>
        <end position="219"/>
    </location>
</feature>
<feature type="transmembrane region" description="Helical" evidence="6">
    <location>
        <begin position="113"/>
        <end position="132"/>
    </location>
</feature>
<keyword evidence="4 6" id="KW-0472">Membrane</keyword>
<keyword evidence="8" id="KW-1185">Reference proteome</keyword>
<evidence type="ECO:0000313" key="8">
    <source>
        <dbReference type="Proteomes" id="UP001363622"/>
    </source>
</evidence>
<comment type="caution">
    <text evidence="7">The sequence shown here is derived from an EMBL/GenBank/DDBJ whole genome shotgun (WGS) entry which is preliminary data.</text>
</comment>
<feature type="compositionally biased region" description="Low complexity" evidence="5">
    <location>
        <begin position="10"/>
        <end position="19"/>
    </location>
</feature>
<protein>
    <submittedName>
        <fullName evidence="7">Major facilitator superfamily domain-containing protein</fullName>
    </submittedName>
</protein>
<name>A0ABR1L0C1_9PEZI</name>
<dbReference type="PANTHER" id="PTHR23294">
    <property type="entry name" value="ET TRANSLATION PRODUCT-RELATED"/>
    <property type="match status" value="1"/>
</dbReference>
<gene>
    <name evidence="7" type="ORF">IWZ03DRAFT_392000</name>
</gene>
<keyword evidence="2 6" id="KW-0812">Transmembrane</keyword>
<dbReference type="InterPro" id="IPR010291">
    <property type="entry name" value="Ion_channel_UNC-93"/>
</dbReference>
<evidence type="ECO:0000256" key="6">
    <source>
        <dbReference type="SAM" id="Phobius"/>
    </source>
</evidence>
<dbReference type="Pfam" id="PF05978">
    <property type="entry name" value="UNC-93"/>
    <property type="match status" value="1"/>
</dbReference>
<feature type="transmembrane region" description="Helical" evidence="6">
    <location>
        <begin position="283"/>
        <end position="310"/>
    </location>
</feature>
<evidence type="ECO:0000256" key="4">
    <source>
        <dbReference type="ARBA" id="ARBA00023136"/>
    </source>
</evidence>
<comment type="subcellular location">
    <subcellularLocation>
        <location evidence="1">Membrane</location>
        <topology evidence="1">Multi-pass membrane protein</topology>
    </subcellularLocation>
</comment>
<proteinExistence type="predicted"/>
<dbReference type="PANTHER" id="PTHR23294:SF54">
    <property type="entry name" value="DUF895 DOMAIN MEMBRANE PROTEIN (AFU_ORTHOLOGUE AFUA_8G04110)"/>
    <property type="match status" value="1"/>
</dbReference>
<feature type="transmembrane region" description="Helical" evidence="6">
    <location>
        <begin position="438"/>
        <end position="457"/>
    </location>
</feature>
<organism evidence="7 8">
    <name type="scientific">Phyllosticta citriasiana</name>
    <dbReference type="NCBI Taxonomy" id="595635"/>
    <lineage>
        <taxon>Eukaryota</taxon>
        <taxon>Fungi</taxon>
        <taxon>Dikarya</taxon>
        <taxon>Ascomycota</taxon>
        <taxon>Pezizomycotina</taxon>
        <taxon>Dothideomycetes</taxon>
        <taxon>Dothideomycetes incertae sedis</taxon>
        <taxon>Botryosphaeriales</taxon>
        <taxon>Phyllostictaceae</taxon>
        <taxon>Phyllosticta</taxon>
    </lineage>
</organism>
<feature type="transmembrane region" description="Helical" evidence="6">
    <location>
        <begin position="139"/>
        <end position="158"/>
    </location>
</feature>
<feature type="transmembrane region" description="Helical" evidence="6">
    <location>
        <begin position="330"/>
        <end position="348"/>
    </location>
</feature>
<feature type="transmembrane region" description="Helical" evidence="6">
    <location>
        <begin position="239"/>
        <end position="262"/>
    </location>
</feature>
<evidence type="ECO:0000256" key="2">
    <source>
        <dbReference type="ARBA" id="ARBA00022692"/>
    </source>
</evidence>
<dbReference type="SUPFAM" id="SSF103473">
    <property type="entry name" value="MFS general substrate transporter"/>
    <property type="match status" value="1"/>
</dbReference>
<evidence type="ECO:0000313" key="7">
    <source>
        <dbReference type="EMBL" id="KAK7524539.1"/>
    </source>
</evidence>
<feature type="transmembrane region" description="Helical" evidence="6">
    <location>
        <begin position="164"/>
        <end position="189"/>
    </location>
</feature>
<evidence type="ECO:0000256" key="1">
    <source>
        <dbReference type="ARBA" id="ARBA00004141"/>
    </source>
</evidence>
<dbReference type="InterPro" id="IPR051617">
    <property type="entry name" value="UNC-93-like_regulator"/>
</dbReference>
<feature type="transmembrane region" description="Helical" evidence="6">
    <location>
        <begin position="360"/>
        <end position="377"/>
    </location>
</feature>
<evidence type="ECO:0000256" key="3">
    <source>
        <dbReference type="ARBA" id="ARBA00022989"/>
    </source>
</evidence>
<feature type="transmembrane region" description="Helical" evidence="6">
    <location>
        <begin position="70"/>
        <end position="93"/>
    </location>
</feature>
<feature type="transmembrane region" description="Helical" evidence="6">
    <location>
        <begin position="469"/>
        <end position="490"/>
    </location>
</feature>
<sequence length="547" mass="59242">MERAEGPGNTTTTTTTTSTNFAMAASDVEKTTAANERPASDTHSAEEAGLAASTPRSWKYRELSILGHRVWYASPPAQLLIVSLVCFLCPGMFNALSGMGGGGQVDTSAANKANIALYSTFAVVGFMAGTIANTLGIKFALGFGGLGYSIYVASFLSFSHTSNYGFTIFAGAFLGVCAGLLWCAQGAIMMSYPAEESKGRYISWFWMIFNLGAVIGSLIPLGQNIHTTTDSTVSDGTYIGFLILTLLGAALAFALVDAKSVVREDGSRVILMKNPSFKTEIMGLYETFITDPYIIALFPMFFASNWFYTYQFNDVNSAYFNTRTRALNNTLYYLMQIVGAFIFGYALDVRSVRRTIRAKAVWGTLFVITMVLWGGGYEFQKGYTRADKTSGHLKPKDWSDSGYIGPMFLYMFYGFYDAAWQTTVYWLMGAMTNNGRKLANFAGFYKGIQSAGAAVIWSLDLDGRPYMNLFASCWALLGASLLIAAPVIWLKVKDHVNLADDLRFTDETASDVAPEGRAGGAVVEETLGVGPTAAAAKAEKSEGAAVH</sequence>